<dbReference type="PANTHER" id="PTHR43047">
    <property type="entry name" value="TWO-COMPONENT HISTIDINE PROTEIN KINASE"/>
    <property type="match status" value="1"/>
</dbReference>
<dbReference type="InterPro" id="IPR004358">
    <property type="entry name" value="Sig_transdc_His_kin-like_C"/>
</dbReference>
<dbReference type="Gene3D" id="3.40.50.2300">
    <property type="match status" value="1"/>
</dbReference>
<evidence type="ECO:0000259" key="10">
    <source>
        <dbReference type="PROSITE" id="PS50109"/>
    </source>
</evidence>
<dbReference type="SUPFAM" id="SSF54631">
    <property type="entry name" value="CBS-domain pair"/>
    <property type="match status" value="1"/>
</dbReference>
<evidence type="ECO:0000256" key="5">
    <source>
        <dbReference type="ARBA" id="ARBA00022777"/>
    </source>
</evidence>
<evidence type="ECO:0000256" key="7">
    <source>
        <dbReference type="PROSITE-ProRule" id="PRU00169"/>
    </source>
</evidence>
<sequence>MSTPSLKECAASVPICSQTTDLTALLEIFHASGSDSIVVVSEQHYPLGVVNLRQVMPHLLTGATSAATLGTTATRDFSQRLSELEPSVIEPLEILPASLTISQFWTILTDLGRGRPDTPFDTSTIPYPEGSRQWALVEPNGRFLGLLNSWQLLKFLAPLPQTEDVETSHGTFLRQGGFCTNATINSQKKVSLPTPTNHSLESRKGFPNAQSPLIQLLEQLPLPLSLQTATGQILSENRAWRQQIGLSWEQPTGIESTSVESPSNVGILSHNTQPDSTRYCANGQTNPQVTEPLAVAEPNPTHKPLNSREKPVTWGVGDQTQPTFTSPRAMGFDCAGDRTHLMTPHAQHPELESPATSQYPQDSHRDGETLEMTKKIQDRQFVLTKMPLPPSLFPELTTEDWKDTPWKDTPWHVCTQPDTANPTIPKNTLNPPNSQLWLVMAQDATTQQQVAQELTAKNADLVQLNRLKDEFLAYISHELKTPLTAVLGLSTLLKDQLLGELNERQARYARLIYQNGRQLMAVVNDILDLTRMETGQLELTLEPVQIQSLCDRAYQQALQVYSDNNPNHEGATPDISFVLDIEPGLDTIIADELRLRQMLAHLLSNALKFTDSQNTVGLKVNNQDGWIAFTIWDTGIGIPEDKQHLIFQKFQQLEEPLTRQFEGTGLGLVLTQRLARLHGGDISFISKNGNGSEFTLLLPPCPPSGKDLAETEDWGQTNTNVPSPNRNRLVLIVETVPRYLESLTVQLKHLGYWVVNARSGPEALSKARSLQPSIILLNPLLPQVSGWDVLTLLKSDPQTRHIPILVTATQAEKEQADQNNADGFLSLPVQEEALATSLIHLGKHQPPATQVLTLLYVSAGLVEVPPESSRLISQLTDILSCQHSDLRYRVLEADDLEQAELLARVWHPDIVLLDGAGINDAPGYFKTYLLYPTLADLPLITLDHQTTQAANQAIGLSVYPCLAPDNPQKITTLLEVIQIAAGVSRKSSLLIFDLGDTQGISPNGFNTNPVTPYTPWLRALIQYLQATGFRSLLSHCWSDVYHQLQQQMVDVLLIRIKDIRDYSGVVQGLRSLSQIPNRPPILLLDHRLPDLSLNVGVSESDQIMIEFESQLQSLATKILPGRSYSMSQLLEQIYLVLA</sequence>
<evidence type="ECO:0000256" key="1">
    <source>
        <dbReference type="ARBA" id="ARBA00000085"/>
    </source>
</evidence>
<dbReference type="Gene3D" id="1.10.287.130">
    <property type="match status" value="1"/>
</dbReference>
<evidence type="ECO:0000256" key="3">
    <source>
        <dbReference type="ARBA" id="ARBA00022553"/>
    </source>
</evidence>
<evidence type="ECO:0000313" key="14">
    <source>
        <dbReference type="Proteomes" id="UP000003835"/>
    </source>
</evidence>
<dbReference type="Pfam" id="PF00512">
    <property type="entry name" value="HisKA"/>
    <property type="match status" value="1"/>
</dbReference>
<dbReference type="InterPro" id="IPR036097">
    <property type="entry name" value="HisK_dim/P_sf"/>
</dbReference>
<evidence type="ECO:0000256" key="4">
    <source>
        <dbReference type="ARBA" id="ARBA00022679"/>
    </source>
</evidence>
<evidence type="ECO:0000313" key="13">
    <source>
        <dbReference type="EMBL" id="EDX71277.1"/>
    </source>
</evidence>
<dbReference type="InterPro" id="IPR005467">
    <property type="entry name" value="His_kinase_dom"/>
</dbReference>
<dbReference type="InterPro" id="IPR003594">
    <property type="entry name" value="HATPase_dom"/>
</dbReference>
<dbReference type="Gene3D" id="3.30.565.10">
    <property type="entry name" value="Histidine kinase-like ATPase, C-terminal domain"/>
    <property type="match status" value="1"/>
</dbReference>
<feature type="domain" description="Response regulatory" evidence="11">
    <location>
        <begin position="729"/>
        <end position="842"/>
    </location>
</feature>
<comment type="catalytic activity">
    <reaction evidence="1">
        <text>ATP + protein L-histidine = ADP + protein N-phospho-L-histidine.</text>
        <dbReference type="EC" id="2.7.13.3"/>
    </reaction>
</comment>
<proteinExistence type="predicted"/>
<dbReference type="eggNOG" id="COG0745">
    <property type="taxonomic scope" value="Bacteria"/>
</dbReference>
<accession>B4W3D1</accession>
<keyword evidence="6" id="KW-0902">Two-component regulatory system</keyword>
<dbReference type="OrthoDB" id="510512at2"/>
<dbReference type="SMART" id="SM00387">
    <property type="entry name" value="HATPase_c"/>
    <property type="match status" value="1"/>
</dbReference>
<dbReference type="InterPro" id="IPR036890">
    <property type="entry name" value="HATPase_C_sf"/>
</dbReference>
<evidence type="ECO:0000259" key="11">
    <source>
        <dbReference type="PROSITE" id="PS50110"/>
    </source>
</evidence>
<dbReference type="STRING" id="118168.MC7420_3392"/>
<dbReference type="InterPro" id="IPR046342">
    <property type="entry name" value="CBS_dom_sf"/>
</dbReference>
<keyword evidence="14" id="KW-1185">Reference proteome</keyword>
<dbReference type="CDD" id="cd00082">
    <property type="entry name" value="HisKA"/>
    <property type="match status" value="1"/>
</dbReference>
<dbReference type="AlphaFoldDB" id="B4W3D1"/>
<dbReference type="InterPro" id="IPR001789">
    <property type="entry name" value="Sig_transdc_resp-reg_receiver"/>
</dbReference>
<keyword evidence="4" id="KW-0808">Transferase</keyword>
<dbReference type="SMART" id="SM00388">
    <property type="entry name" value="HisKA"/>
    <property type="match status" value="1"/>
</dbReference>
<dbReference type="SUPFAM" id="SSF52172">
    <property type="entry name" value="CheY-like"/>
    <property type="match status" value="1"/>
</dbReference>
<dbReference type="PANTHER" id="PTHR43047:SF72">
    <property type="entry name" value="OSMOSENSING HISTIDINE PROTEIN KINASE SLN1"/>
    <property type="match status" value="1"/>
</dbReference>
<organism evidence="13 14">
    <name type="scientific">Coleofasciculus chthonoplastes PCC 7420</name>
    <dbReference type="NCBI Taxonomy" id="118168"/>
    <lineage>
        <taxon>Bacteria</taxon>
        <taxon>Bacillati</taxon>
        <taxon>Cyanobacteriota</taxon>
        <taxon>Cyanophyceae</taxon>
        <taxon>Coleofasciculales</taxon>
        <taxon>Coleofasciculaceae</taxon>
        <taxon>Coleofasciculus</taxon>
    </lineage>
</organism>
<dbReference type="SMART" id="SM00448">
    <property type="entry name" value="REC"/>
    <property type="match status" value="1"/>
</dbReference>
<evidence type="ECO:0000256" key="2">
    <source>
        <dbReference type="ARBA" id="ARBA00012438"/>
    </source>
</evidence>
<feature type="region of interest" description="Disordered" evidence="9">
    <location>
        <begin position="294"/>
        <end position="328"/>
    </location>
</feature>
<dbReference type="PROSITE" id="PS50109">
    <property type="entry name" value="HIS_KIN"/>
    <property type="match status" value="1"/>
</dbReference>
<dbReference type="SUPFAM" id="SSF55874">
    <property type="entry name" value="ATPase domain of HSP90 chaperone/DNA topoisomerase II/histidine kinase"/>
    <property type="match status" value="1"/>
</dbReference>
<dbReference type="eggNOG" id="COG2205">
    <property type="taxonomic scope" value="Bacteria"/>
</dbReference>
<dbReference type="GO" id="GO:0009927">
    <property type="term" value="F:histidine phosphotransfer kinase activity"/>
    <property type="evidence" value="ECO:0007669"/>
    <property type="project" value="TreeGrafter"/>
</dbReference>
<dbReference type="InterPro" id="IPR011006">
    <property type="entry name" value="CheY-like_superfamily"/>
</dbReference>
<dbReference type="PRINTS" id="PR00344">
    <property type="entry name" value="BCTRLSENSOR"/>
</dbReference>
<evidence type="ECO:0000256" key="9">
    <source>
        <dbReference type="SAM" id="MobiDB-lite"/>
    </source>
</evidence>
<dbReference type="RefSeq" id="WP_006105809.1">
    <property type="nucleotide sequence ID" value="NZ_DS989874.1"/>
</dbReference>
<gene>
    <name evidence="13" type="ORF">MC7420_3392</name>
</gene>
<dbReference type="InterPro" id="IPR003661">
    <property type="entry name" value="HisK_dim/P_dom"/>
</dbReference>
<dbReference type="Pfam" id="PF02518">
    <property type="entry name" value="HATPase_c"/>
    <property type="match status" value="1"/>
</dbReference>
<dbReference type="GO" id="GO:0000155">
    <property type="term" value="F:phosphorelay sensor kinase activity"/>
    <property type="evidence" value="ECO:0007669"/>
    <property type="project" value="InterPro"/>
</dbReference>
<name>B4W3D1_9CYAN</name>
<feature type="domain" description="Histidine kinase" evidence="10">
    <location>
        <begin position="474"/>
        <end position="702"/>
    </location>
</feature>
<dbReference type="EMBL" id="DS989874">
    <property type="protein sequence ID" value="EDX71277.1"/>
    <property type="molecule type" value="Genomic_DNA"/>
</dbReference>
<dbReference type="GO" id="GO:0005886">
    <property type="term" value="C:plasma membrane"/>
    <property type="evidence" value="ECO:0007669"/>
    <property type="project" value="TreeGrafter"/>
</dbReference>
<dbReference type="InterPro" id="IPR000644">
    <property type="entry name" value="CBS_dom"/>
</dbReference>
<dbReference type="EC" id="2.7.13.3" evidence="2"/>
<dbReference type="HOGENOM" id="CLU_009061_0_0_3"/>
<dbReference type="PROSITE" id="PS50110">
    <property type="entry name" value="RESPONSE_REGULATORY"/>
    <property type="match status" value="1"/>
</dbReference>
<evidence type="ECO:0000259" key="12">
    <source>
        <dbReference type="PROSITE" id="PS51371"/>
    </source>
</evidence>
<protein>
    <recommendedName>
        <fullName evidence="2">histidine kinase</fullName>
        <ecNumber evidence="2">2.7.13.3</ecNumber>
    </recommendedName>
</protein>
<keyword evidence="5 13" id="KW-0418">Kinase</keyword>
<reference evidence="13 14" key="1">
    <citation type="submission" date="2008-07" db="EMBL/GenBank/DDBJ databases">
        <authorList>
            <person name="Tandeau de Marsac N."/>
            <person name="Ferriera S."/>
            <person name="Johnson J."/>
            <person name="Kravitz S."/>
            <person name="Beeson K."/>
            <person name="Sutton G."/>
            <person name="Rogers Y.-H."/>
            <person name="Friedman R."/>
            <person name="Frazier M."/>
            <person name="Venter J.C."/>
        </authorList>
    </citation>
    <scope>NUCLEOTIDE SEQUENCE [LARGE SCALE GENOMIC DNA]</scope>
    <source>
        <strain evidence="13 14">PCC 7420</strain>
    </source>
</reference>
<dbReference type="CDD" id="cd16922">
    <property type="entry name" value="HATPase_EvgS-ArcB-TorS-like"/>
    <property type="match status" value="1"/>
</dbReference>
<feature type="region of interest" description="Disordered" evidence="9">
    <location>
        <begin position="347"/>
        <end position="366"/>
    </location>
</feature>
<comment type="caution">
    <text evidence="7">Lacks conserved residue(s) required for the propagation of feature annotation.</text>
</comment>
<dbReference type="Proteomes" id="UP000003835">
    <property type="component" value="Unassembled WGS sequence"/>
</dbReference>
<keyword evidence="8" id="KW-0129">CBS domain</keyword>
<dbReference type="Pfam" id="PF00072">
    <property type="entry name" value="Response_reg"/>
    <property type="match status" value="1"/>
</dbReference>
<dbReference type="PROSITE" id="PS51371">
    <property type="entry name" value="CBS"/>
    <property type="match status" value="1"/>
</dbReference>
<feature type="domain" description="CBS" evidence="12">
    <location>
        <begin position="1"/>
        <end position="65"/>
    </location>
</feature>
<evidence type="ECO:0000256" key="8">
    <source>
        <dbReference type="PROSITE-ProRule" id="PRU00703"/>
    </source>
</evidence>
<evidence type="ECO:0000256" key="6">
    <source>
        <dbReference type="ARBA" id="ARBA00023012"/>
    </source>
</evidence>
<dbReference type="SUPFAM" id="SSF47384">
    <property type="entry name" value="Homodimeric domain of signal transducing histidine kinase"/>
    <property type="match status" value="1"/>
</dbReference>
<keyword evidence="3" id="KW-0597">Phosphoprotein</keyword>